<dbReference type="EMBL" id="CP036426">
    <property type="protein sequence ID" value="QDV33977.1"/>
    <property type="molecule type" value="Genomic_DNA"/>
</dbReference>
<feature type="region of interest" description="Disordered" evidence="1">
    <location>
        <begin position="119"/>
        <end position="146"/>
    </location>
</feature>
<sequence length="146" mass="16129">MSPSSPSRRRPAVQITDARAARLHRMARLLDEGPRDRPELLQALQVGLRTFYRELELLRRCGIKVRLVRKQYQLQGSLAQAEARLPFPDPRLSFAEMAELASYGGPAARRMADLLRRVLDESAGTPQASGGGKGSSPKGPGRPRKS</sequence>
<keyword evidence="3" id="KW-1185">Reference proteome</keyword>
<organism evidence="2 3">
    <name type="scientific">Tautonia plasticadhaerens</name>
    <dbReference type="NCBI Taxonomy" id="2527974"/>
    <lineage>
        <taxon>Bacteria</taxon>
        <taxon>Pseudomonadati</taxon>
        <taxon>Planctomycetota</taxon>
        <taxon>Planctomycetia</taxon>
        <taxon>Isosphaerales</taxon>
        <taxon>Isosphaeraceae</taxon>
        <taxon>Tautonia</taxon>
    </lineage>
</organism>
<dbReference type="AlphaFoldDB" id="A0A518GZF2"/>
<evidence type="ECO:0000256" key="1">
    <source>
        <dbReference type="SAM" id="MobiDB-lite"/>
    </source>
</evidence>
<name>A0A518GZF2_9BACT</name>
<dbReference type="RefSeq" id="WP_145268521.1">
    <property type="nucleotide sequence ID" value="NZ_CP036426.1"/>
</dbReference>
<accession>A0A518GZF2</accession>
<dbReference type="OrthoDB" id="282750at2"/>
<gene>
    <name evidence="2" type="ORF">ElP_18580</name>
</gene>
<evidence type="ECO:0000313" key="3">
    <source>
        <dbReference type="Proteomes" id="UP000317835"/>
    </source>
</evidence>
<dbReference type="KEGG" id="tpla:ElP_18580"/>
<protein>
    <submittedName>
        <fullName evidence="2">Uncharacterized protein</fullName>
    </submittedName>
</protein>
<evidence type="ECO:0000313" key="2">
    <source>
        <dbReference type="EMBL" id="QDV33977.1"/>
    </source>
</evidence>
<proteinExistence type="predicted"/>
<reference evidence="2 3" key="1">
    <citation type="submission" date="2019-02" db="EMBL/GenBank/DDBJ databases">
        <title>Deep-cultivation of Planctomycetes and their phenomic and genomic characterization uncovers novel biology.</title>
        <authorList>
            <person name="Wiegand S."/>
            <person name="Jogler M."/>
            <person name="Boedeker C."/>
            <person name="Pinto D."/>
            <person name="Vollmers J."/>
            <person name="Rivas-Marin E."/>
            <person name="Kohn T."/>
            <person name="Peeters S.H."/>
            <person name="Heuer A."/>
            <person name="Rast P."/>
            <person name="Oberbeckmann S."/>
            <person name="Bunk B."/>
            <person name="Jeske O."/>
            <person name="Meyerdierks A."/>
            <person name="Storesund J.E."/>
            <person name="Kallscheuer N."/>
            <person name="Luecker S."/>
            <person name="Lage O.M."/>
            <person name="Pohl T."/>
            <person name="Merkel B.J."/>
            <person name="Hornburger P."/>
            <person name="Mueller R.-W."/>
            <person name="Bruemmer F."/>
            <person name="Labrenz M."/>
            <person name="Spormann A.M."/>
            <person name="Op den Camp H."/>
            <person name="Overmann J."/>
            <person name="Amann R."/>
            <person name="Jetten M.S.M."/>
            <person name="Mascher T."/>
            <person name="Medema M.H."/>
            <person name="Devos D.P."/>
            <person name="Kaster A.-K."/>
            <person name="Ovreas L."/>
            <person name="Rohde M."/>
            <person name="Galperin M.Y."/>
            <person name="Jogler C."/>
        </authorList>
    </citation>
    <scope>NUCLEOTIDE SEQUENCE [LARGE SCALE GENOMIC DNA]</scope>
    <source>
        <strain evidence="2 3">ElP</strain>
    </source>
</reference>
<dbReference type="Proteomes" id="UP000317835">
    <property type="component" value="Chromosome"/>
</dbReference>